<sequence length="197" mass="21825">MRIHKFVKMIISVIIPLLMQIGVVNSVAATPHESVTEFMDGLRAGDETVMEKYLDNPYINLLMNVSGDREVTDRMYAALFENFSYEIVEILEKNQVAVAEVEVSGSDFSGVMEAYSAASYEYVTDNLYSDSIEDKEALSARCLEIYVEQIEAAASSGAGFEAVVYVPMTDDGLFGWNILATDEMMSLILGNLEVPEL</sequence>
<comment type="caution">
    <text evidence="2">The sequence shown here is derived from an EMBL/GenBank/DDBJ whole genome shotgun (WGS) entry which is preliminary data.</text>
</comment>
<evidence type="ECO:0000313" key="3">
    <source>
        <dbReference type="Proteomes" id="UP000824090"/>
    </source>
</evidence>
<keyword evidence="1" id="KW-0732">Signal</keyword>
<feature type="signal peptide" evidence="1">
    <location>
        <begin position="1"/>
        <end position="28"/>
    </location>
</feature>
<dbReference type="AlphaFoldDB" id="A0A9D1I164"/>
<protein>
    <submittedName>
        <fullName evidence="2">Uncharacterized protein</fullName>
    </submittedName>
</protein>
<gene>
    <name evidence="2" type="ORF">IAC50_07360</name>
</gene>
<reference evidence="2" key="1">
    <citation type="submission" date="2020-10" db="EMBL/GenBank/DDBJ databases">
        <authorList>
            <person name="Gilroy R."/>
        </authorList>
    </citation>
    <scope>NUCLEOTIDE SEQUENCE</scope>
    <source>
        <strain evidence="2">ChiHcec3-6078</strain>
    </source>
</reference>
<evidence type="ECO:0000256" key="1">
    <source>
        <dbReference type="SAM" id="SignalP"/>
    </source>
</evidence>
<organism evidence="2 3">
    <name type="scientific">Candidatus Allocopromorpha excrementigallinarum</name>
    <dbReference type="NCBI Taxonomy" id="2840742"/>
    <lineage>
        <taxon>Bacteria</taxon>
        <taxon>Bacillati</taxon>
        <taxon>Bacillota</taxon>
        <taxon>Clostridia</taxon>
        <taxon>Eubacteriales</taxon>
        <taxon>Eubacteriaceae</taxon>
        <taxon>Eubacteriaceae incertae sedis</taxon>
        <taxon>Candidatus Allocopromorpha</taxon>
    </lineage>
</organism>
<dbReference type="EMBL" id="DVMP01000136">
    <property type="protein sequence ID" value="HIU26291.1"/>
    <property type="molecule type" value="Genomic_DNA"/>
</dbReference>
<accession>A0A9D1I164</accession>
<reference evidence="2" key="2">
    <citation type="journal article" date="2021" name="PeerJ">
        <title>Extensive microbial diversity within the chicken gut microbiome revealed by metagenomics and culture.</title>
        <authorList>
            <person name="Gilroy R."/>
            <person name="Ravi A."/>
            <person name="Getino M."/>
            <person name="Pursley I."/>
            <person name="Horton D.L."/>
            <person name="Alikhan N.F."/>
            <person name="Baker D."/>
            <person name="Gharbi K."/>
            <person name="Hall N."/>
            <person name="Watson M."/>
            <person name="Adriaenssens E.M."/>
            <person name="Foster-Nyarko E."/>
            <person name="Jarju S."/>
            <person name="Secka A."/>
            <person name="Antonio M."/>
            <person name="Oren A."/>
            <person name="Chaudhuri R.R."/>
            <person name="La Ragione R."/>
            <person name="Hildebrand F."/>
            <person name="Pallen M.J."/>
        </authorList>
    </citation>
    <scope>NUCLEOTIDE SEQUENCE</scope>
    <source>
        <strain evidence="2">ChiHcec3-6078</strain>
    </source>
</reference>
<evidence type="ECO:0000313" key="2">
    <source>
        <dbReference type="EMBL" id="HIU26291.1"/>
    </source>
</evidence>
<dbReference type="Proteomes" id="UP000824090">
    <property type="component" value="Unassembled WGS sequence"/>
</dbReference>
<feature type="chain" id="PRO_5038342982" evidence="1">
    <location>
        <begin position="29"/>
        <end position="197"/>
    </location>
</feature>
<proteinExistence type="predicted"/>
<name>A0A9D1I164_9FIRM</name>